<organism evidence="2">
    <name type="scientific">Schlesneria paludicola</name>
    <dbReference type="NCBI Taxonomy" id="360056"/>
    <lineage>
        <taxon>Bacteria</taxon>
        <taxon>Pseudomonadati</taxon>
        <taxon>Planctomycetota</taxon>
        <taxon>Planctomycetia</taxon>
        <taxon>Planctomycetales</taxon>
        <taxon>Planctomycetaceae</taxon>
        <taxon>Schlesneria</taxon>
    </lineage>
</organism>
<accession>A0A7C4LQ88</accession>
<evidence type="ECO:0000256" key="1">
    <source>
        <dbReference type="SAM" id="MobiDB-lite"/>
    </source>
</evidence>
<gene>
    <name evidence="2" type="ORF">ENS64_08210</name>
</gene>
<comment type="caution">
    <text evidence="2">The sequence shown here is derived from an EMBL/GenBank/DDBJ whole genome shotgun (WGS) entry which is preliminary data.</text>
</comment>
<protein>
    <submittedName>
        <fullName evidence="2">Uncharacterized protein</fullName>
    </submittedName>
</protein>
<feature type="region of interest" description="Disordered" evidence="1">
    <location>
        <begin position="111"/>
        <end position="173"/>
    </location>
</feature>
<evidence type="ECO:0000313" key="2">
    <source>
        <dbReference type="EMBL" id="HGT39231.1"/>
    </source>
</evidence>
<feature type="region of interest" description="Disordered" evidence="1">
    <location>
        <begin position="559"/>
        <end position="593"/>
    </location>
</feature>
<feature type="compositionally biased region" description="Polar residues" evidence="1">
    <location>
        <begin position="581"/>
        <end position="593"/>
    </location>
</feature>
<name>A0A7C4LQ88_9PLAN</name>
<proteinExistence type="predicted"/>
<reference evidence="2" key="1">
    <citation type="journal article" date="2020" name="mSystems">
        <title>Genome- and Community-Level Interaction Insights into Carbon Utilization and Element Cycling Functions of Hydrothermarchaeota in Hydrothermal Sediment.</title>
        <authorList>
            <person name="Zhou Z."/>
            <person name="Liu Y."/>
            <person name="Xu W."/>
            <person name="Pan J."/>
            <person name="Luo Z.H."/>
            <person name="Li M."/>
        </authorList>
    </citation>
    <scope>NUCLEOTIDE SEQUENCE [LARGE SCALE GENOMIC DNA]</scope>
    <source>
        <strain evidence="2">SpSt-508</strain>
    </source>
</reference>
<sequence length="1697" mass="187442">MIVIVLLGLLSVLGVLFYVFAAGERSNSEYYAEGAKVQEESGLNVDQVMDFALEQLTIGVDPRRKNSALWGSRHSLLPNELGIRNHRIQDLTAFDGQGVHVAADVNGLPFVDQDYDGNPDTGQLLDPQGQPVFTSQSGSNPQSNPQDLLGANDSPAANGRFERDTGRFPQPDVGYTYPDLNNVYLAYKGYVRDRASGLVRPVIIPSFHRPQLLRDNVGRPVPLWEDFNYNGLLDGGEDLNGNGQLDYGAPRIAGVPQVNRLFRPHPDHVYVPSGSQVPSTRRFIHLASEADSLLGDGKRVFPFVPMYPGYNPSYSGTTFTLNAPPGWLGHQGIWSGPHPANSVYDNPTLGGAITSAPTLHDEYQYDVDNDGDGVREGIWLDLHHPVQQLPDGTLYTLLYSFTVYDLDALLNLNVHGNIQKLLFRYPDVRFDNINTPFGWRSSTGTFEFISASNTGMMPSEVNPAWGLTGRPGIDCSLGQMPTVFAQHQRFFGNLPINATTLGPMQQRLNAYREPANMELAFLKFGRPELNSSGSLDGLHPGLYGEEHLIARYLGTVGNRDPRSYPHPGASSADDNSDQNEHMQTPPSHLAGTTPTWLEVEHPYDALGFGTYLTGPKAFDLQNPGNPAFRVRWLRYTDYASNGNVFWGQPNMQSGNLMRVGPPPYSLGGQAWGLFDDPSEVALWPTDRRDVDHPFEPSEAAWLHLANSDITNLSLPSRLHDLAPFNFATSNSANTQGETIRQRFTTLANDRKSYGLPRLTGTDGVDWLWTDDQGFNTSAGHSKLRFPPTFGPAGSPIFRYTAQSQLEDPFRLPVRYLLQATRDDLHVAQYQQRLSVNQLLVYEQNQLQYRDLTPHPLDPGSAEITAPSGITQSTPRPNLANLTPQLQEFWARRDRQMLARDIYVLLYLLGTADQGSSASNPTRPGWTGSYSAQQLEQMARFAVNLVDAQDRDNVMTRFEYDTDLSNGWNLDDNPYTSSGESDRAEVYGVERQELALSEFLIVQANQSTTPRTYTSWDDSEDRQFFCVELRNVAPYDVKFTDNEHWQLLVRQEPAMPTPPANWRRITLRNMAGRVTAGGFYTLFSTDRNEPGTNPSALRVDPNGGGALQPIVPSDPTFLGNATANGSFIDLVKEYQQNGFRLTDGDGAQDLTNTPGALLNDGGTSLLFTDLSTPVQVILLRRAHPTRTKPSSGAEENDNPWIEVDRIAADIKTFAPNTNNPTDIAAALDGLKSRERREILARTTEGDADPSTGTTDHVWNTFKAGSAGENSLAPLGPPGSGFRYLQAHFDRPFVSLGELLHVPLVGPAAKPLSDNNYGDKDGLTVYLEAMRFAPQADNAPTARGQYGAPNPSSIVGLTGANIRFLHSAKTFAGAVFAPDHPTQGTAGIIDPQWDNRWYRLLEFLEIPTRQHKNLGMGSTFEIKRQAGKLNLNTLRHPEVLAGLLDEESVCDLAIPFNTGSSPTNERLATLFDPNENEDVNLNGVLDPGEDVNGNGWLDRSWFEQLQWSRDQRDRYWAAFFGRELALPGLPGSRPFQSFGLGTPGIANSTQHTLLRPLPADQDLVPPPPHSRRTLLEVGTLGEHLGSGPSGALDPVLRYRLLSKIWGNTTVRSNTFVVFVSAKMFRVAIDPLTGAERIGGPVREFNTPYQGQPDQHPEEPEYRGVFIIDRSRLEEALTASGGAGITSFTPFVVHRRILRE</sequence>
<dbReference type="EMBL" id="DSVQ01000012">
    <property type="protein sequence ID" value="HGT39231.1"/>
    <property type="molecule type" value="Genomic_DNA"/>
</dbReference>
<feature type="compositionally biased region" description="Low complexity" evidence="1">
    <location>
        <begin position="135"/>
        <end position="146"/>
    </location>
</feature>